<organism evidence="2 3">
    <name type="scientific">Cetraspora pellucida</name>
    <dbReference type="NCBI Taxonomy" id="1433469"/>
    <lineage>
        <taxon>Eukaryota</taxon>
        <taxon>Fungi</taxon>
        <taxon>Fungi incertae sedis</taxon>
        <taxon>Mucoromycota</taxon>
        <taxon>Glomeromycotina</taxon>
        <taxon>Glomeromycetes</taxon>
        <taxon>Diversisporales</taxon>
        <taxon>Gigasporaceae</taxon>
        <taxon>Cetraspora</taxon>
    </lineage>
</organism>
<evidence type="ECO:0000313" key="2">
    <source>
        <dbReference type="EMBL" id="CAG8530184.1"/>
    </source>
</evidence>
<name>A0A9N9AH83_9GLOM</name>
<comment type="caution">
    <text evidence="2">The sequence shown here is derived from an EMBL/GenBank/DDBJ whole genome shotgun (WGS) entry which is preliminary data.</text>
</comment>
<dbReference type="OrthoDB" id="2426623at2759"/>
<evidence type="ECO:0000256" key="1">
    <source>
        <dbReference type="SAM" id="MobiDB-lite"/>
    </source>
</evidence>
<keyword evidence="3" id="KW-1185">Reference proteome</keyword>
<sequence>MNALSVKTILHNHQFWQDVEKLEIILASAKRAINAVETKSSNIALCQHVRVFFILNWIIEKKELEDNNNEDENKNKNKNSFDINNETEESNFDNLLIAEIIDLNSYNINEIENTLSLNDNIKQESESEKNSDIDFESIYNKKFY</sequence>
<feature type="region of interest" description="Disordered" evidence="1">
    <location>
        <begin position="66"/>
        <end position="85"/>
    </location>
</feature>
<gene>
    <name evidence="2" type="ORF">CPELLU_LOCUS3806</name>
</gene>
<proteinExistence type="predicted"/>
<reference evidence="2" key="1">
    <citation type="submission" date="2021-06" db="EMBL/GenBank/DDBJ databases">
        <authorList>
            <person name="Kallberg Y."/>
            <person name="Tangrot J."/>
            <person name="Rosling A."/>
        </authorList>
    </citation>
    <scope>NUCLEOTIDE SEQUENCE</scope>
    <source>
        <strain evidence="2">FL966</strain>
    </source>
</reference>
<feature type="compositionally biased region" description="Basic and acidic residues" evidence="1">
    <location>
        <begin position="66"/>
        <end position="75"/>
    </location>
</feature>
<dbReference type="AlphaFoldDB" id="A0A9N9AH83"/>
<accession>A0A9N9AH83</accession>
<dbReference type="EMBL" id="CAJVQA010001895">
    <property type="protein sequence ID" value="CAG8530184.1"/>
    <property type="molecule type" value="Genomic_DNA"/>
</dbReference>
<protein>
    <submittedName>
        <fullName evidence="2">573_t:CDS:1</fullName>
    </submittedName>
</protein>
<evidence type="ECO:0000313" key="3">
    <source>
        <dbReference type="Proteomes" id="UP000789759"/>
    </source>
</evidence>
<dbReference type="Proteomes" id="UP000789759">
    <property type="component" value="Unassembled WGS sequence"/>
</dbReference>